<dbReference type="InterPro" id="IPR045851">
    <property type="entry name" value="AMP-bd_C_sf"/>
</dbReference>
<dbReference type="InterPro" id="IPR020845">
    <property type="entry name" value="AMP-binding_CS"/>
</dbReference>
<protein>
    <submittedName>
        <fullName evidence="4">Uncharacterized protein</fullName>
    </submittedName>
</protein>
<keyword evidence="5" id="KW-1185">Reference proteome</keyword>
<dbReference type="Gene3D" id="3.30.300.30">
    <property type="match status" value="1"/>
</dbReference>
<comment type="caution">
    <text evidence="4">The sequence shown here is derived from an EMBL/GenBank/DDBJ whole genome shotgun (WGS) entry which is preliminary data.</text>
</comment>
<evidence type="ECO:0000256" key="1">
    <source>
        <dbReference type="SAM" id="Phobius"/>
    </source>
</evidence>
<dbReference type="SUPFAM" id="SSF56801">
    <property type="entry name" value="Acetyl-CoA synthetase-like"/>
    <property type="match status" value="1"/>
</dbReference>
<accession>A0ABR2ZZ24</accession>
<dbReference type="InterPro" id="IPR050237">
    <property type="entry name" value="ATP-dep_AMP-bd_enzyme"/>
</dbReference>
<keyword evidence="1" id="KW-0472">Membrane</keyword>
<evidence type="ECO:0000259" key="2">
    <source>
        <dbReference type="Pfam" id="PF00501"/>
    </source>
</evidence>
<dbReference type="PANTHER" id="PTHR43767:SF1">
    <property type="entry name" value="NONRIBOSOMAL PEPTIDE SYNTHASE PES1 (EUROFUNG)-RELATED"/>
    <property type="match status" value="1"/>
</dbReference>
<dbReference type="Gene3D" id="3.40.50.12780">
    <property type="entry name" value="N-terminal domain of ligase-like"/>
    <property type="match status" value="1"/>
</dbReference>
<dbReference type="InterPro" id="IPR042099">
    <property type="entry name" value="ANL_N_sf"/>
</dbReference>
<feature type="domain" description="AMP-dependent synthetase/ligase" evidence="2">
    <location>
        <begin position="30"/>
        <end position="390"/>
    </location>
</feature>
<keyword evidence="1" id="KW-0812">Transmembrane</keyword>
<dbReference type="Proteomes" id="UP001437256">
    <property type="component" value="Unassembled WGS sequence"/>
</dbReference>
<evidence type="ECO:0000313" key="4">
    <source>
        <dbReference type="EMBL" id="KAL0066048.1"/>
    </source>
</evidence>
<sequence length="550" mass="60101">MEKRVILGQVQRVYKNLPPTVRLFFLGASQLHGDKVAVVFEQERLTYNEMRERAVKAAAVLHDVCGVIKGDRVALCSRNFPDFMVVFWAIHILGAVPVLVNAWLPIEPLVHCIKRTDNKLERQTRTNFIVLQSHEGRGNWAGMETWSSMLKKHRGDPAKVLEKDPQIVPEDNGMIIFTSGSTGLPKGVLLSQRAFLTAIGNAIAGRGRAILRRGEEFPPPPEEGPQPGLLLPTPLFHVTGTTLITLSLAQGLKVVLMRKWDVKEAVGLIKAENIKAAGGVPSTVVDLIEGGASGLPLESVMFGGAPVSTSVSQSSKMAFPGSTNSQAYGQSECNATAVGFSGEDFDARPTACGRAMPVNDILIMKDDIESPTGQPGEIWIRGPNVMKEYWDDPAATAKTVTKDGWLKTGDMGYVDDEGFLYVKDRLKDIIIRGGENVDSVMVENALYRDPRIFEAAAVGVPDHRLGELVVALVTLKQSHRGKGKVTESHLLKLAQKHLPKFAVPVMILVREGDFEHTPSEKIIKSELRKIAAEEWEKRKTQGSGSSGSKL</sequence>
<dbReference type="InterPro" id="IPR000873">
    <property type="entry name" value="AMP-dep_synth/lig_dom"/>
</dbReference>
<dbReference type="EMBL" id="JBBXMP010000039">
    <property type="protein sequence ID" value="KAL0066048.1"/>
    <property type="molecule type" value="Genomic_DNA"/>
</dbReference>
<organism evidence="4 5">
    <name type="scientific">Marasmius tenuissimus</name>
    <dbReference type="NCBI Taxonomy" id="585030"/>
    <lineage>
        <taxon>Eukaryota</taxon>
        <taxon>Fungi</taxon>
        <taxon>Dikarya</taxon>
        <taxon>Basidiomycota</taxon>
        <taxon>Agaricomycotina</taxon>
        <taxon>Agaricomycetes</taxon>
        <taxon>Agaricomycetidae</taxon>
        <taxon>Agaricales</taxon>
        <taxon>Marasmiineae</taxon>
        <taxon>Marasmiaceae</taxon>
        <taxon>Marasmius</taxon>
    </lineage>
</organism>
<reference evidence="4 5" key="1">
    <citation type="submission" date="2024-05" db="EMBL/GenBank/DDBJ databases">
        <title>A draft genome resource for the thread blight pathogen Marasmius tenuissimus strain MS-2.</title>
        <authorList>
            <person name="Yulfo-Soto G.E."/>
            <person name="Baruah I.K."/>
            <person name="Amoako-Attah I."/>
            <person name="Bukari Y."/>
            <person name="Meinhardt L.W."/>
            <person name="Bailey B.A."/>
            <person name="Cohen S.P."/>
        </authorList>
    </citation>
    <scope>NUCLEOTIDE SEQUENCE [LARGE SCALE GENOMIC DNA]</scope>
    <source>
        <strain evidence="4 5">MS-2</strain>
    </source>
</reference>
<dbReference type="InterPro" id="IPR025110">
    <property type="entry name" value="AMP-bd_C"/>
</dbReference>
<dbReference type="PANTHER" id="PTHR43767">
    <property type="entry name" value="LONG-CHAIN-FATTY-ACID--COA LIGASE"/>
    <property type="match status" value="1"/>
</dbReference>
<feature type="transmembrane region" description="Helical" evidence="1">
    <location>
        <begin position="85"/>
        <end position="104"/>
    </location>
</feature>
<name>A0ABR2ZZ24_9AGAR</name>
<keyword evidence="1" id="KW-1133">Transmembrane helix</keyword>
<dbReference type="Pfam" id="PF00501">
    <property type="entry name" value="AMP-binding"/>
    <property type="match status" value="1"/>
</dbReference>
<evidence type="ECO:0000313" key="5">
    <source>
        <dbReference type="Proteomes" id="UP001437256"/>
    </source>
</evidence>
<proteinExistence type="predicted"/>
<gene>
    <name evidence="4" type="ORF">AAF712_006876</name>
</gene>
<dbReference type="PROSITE" id="PS00455">
    <property type="entry name" value="AMP_BINDING"/>
    <property type="match status" value="1"/>
</dbReference>
<dbReference type="Pfam" id="PF13193">
    <property type="entry name" value="AMP-binding_C"/>
    <property type="match status" value="1"/>
</dbReference>
<feature type="domain" description="AMP-binding enzyme C-terminal" evidence="3">
    <location>
        <begin position="442"/>
        <end position="521"/>
    </location>
</feature>
<evidence type="ECO:0000259" key="3">
    <source>
        <dbReference type="Pfam" id="PF13193"/>
    </source>
</evidence>